<organism evidence="3 4">
    <name type="scientific">Micrococcus endophyticus</name>
    <dbReference type="NCBI Taxonomy" id="455343"/>
    <lineage>
        <taxon>Bacteria</taxon>
        <taxon>Bacillati</taxon>
        <taxon>Actinomycetota</taxon>
        <taxon>Actinomycetes</taxon>
        <taxon>Micrococcales</taxon>
        <taxon>Micrococcaceae</taxon>
        <taxon>Micrococcus</taxon>
    </lineage>
</organism>
<dbReference type="GO" id="GO:0003676">
    <property type="term" value="F:nucleic acid binding"/>
    <property type="evidence" value="ECO:0007669"/>
    <property type="project" value="InterPro"/>
</dbReference>
<dbReference type="RefSeq" id="WP_184173565.1">
    <property type="nucleotide sequence ID" value="NZ_BAABAG010000006.1"/>
</dbReference>
<accession>A0A7W9N274</accession>
<dbReference type="GO" id="GO:0004523">
    <property type="term" value="F:RNA-DNA hybrid ribonuclease activity"/>
    <property type="evidence" value="ECO:0007669"/>
    <property type="project" value="InterPro"/>
</dbReference>
<evidence type="ECO:0000313" key="3">
    <source>
        <dbReference type="EMBL" id="MBB5849842.1"/>
    </source>
</evidence>
<protein>
    <submittedName>
        <fullName evidence="3">Ribonuclease HI</fullName>
    </submittedName>
</protein>
<gene>
    <name evidence="3" type="ORF">HDA33_002406</name>
</gene>
<feature type="region of interest" description="Disordered" evidence="1">
    <location>
        <begin position="62"/>
        <end position="86"/>
    </location>
</feature>
<dbReference type="EMBL" id="JACHMW010000001">
    <property type="protein sequence ID" value="MBB5849842.1"/>
    <property type="molecule type" value="Genomic_DNA"/>
</dbReference>
<keyword evidence="4" id="KW-1185">Reference proteome</keyword>
<name>A0A7W9N274_9MICC</name>
<feature type="compositionally biased region" description="Basic and acidic residues" evidence="1">
    <location>
        <begin position="65"/>
        <end position="74"/>
    </location>
</feature>
<evidence type="ECO:0000256" key="1">
    <source>
        <dbReference type="SAM" id="MobiDB-lite"/>
    </source>
</evidence>
<feature type="domain" description="RNase H type-1" evidence="2">
    <location>
        <begin position="277"/>
        <end position="421"/>
    </location>
</feature>
<dbReference type="SUPFAM" id="SSF53098">
    <property type="entry name" value="Ribonuclease H-like"/>
    <property type="match status" value="1"/>
</dbReference>
<reference evidence="3 4" key="1">
    <citation type="submission" date="2020-08" db="EMBL/GenBank/DDBJ databases">
        <title>Sequencing the genomes of 1000 actinobacteria strains.</title>
        <authorList>
            <person name="Klenk H.-P."/>
        </authorList>
    </citation>
    <scope>NUCLEOTIDE SEQUENCE [LARGE SCALE GENOMIC DNA]</scope>
    <source>
        <strain evidence="3 4">DSM 17945</strain>
    </source>
</reference>
<dbReference type="Proteomes" id="UP000567246">
    <property type="component" value="Unassembled WGS sequence"/>
</dbReference>
<dbReference type="AlphaFoldDB" id="A0A7W9N274"/>
<dbReference type="InterPro" id="IPR012337">
    <property type="entry name" value="RNaseH-like_sf"/>
</dbReference>
<dbReference type="PROSITE" id="PS50879">
    <property type="entry name" value="RNASE_H_1"/>
    <property type="match status" value="1"/>
</dbReference>
<evidence type="ECO:0000259" key="2">
    <source>
        <dbReference type="PROSITE" id="PS50879"/>
    </source>
</evidence>
<comment type="caution">
    <text evidence="3">The sequence shown here is derived from an EMBL/GenBank/DDBJ whole genome shotgun (WGS) entry which is preliminary data.</text>
</comment>
<sequence>MGARINHPRTAVDRSLHHDVAAGHPAALVDVGWEFRGPGAKAAERHAPLRVVRARRPRGIPYDRPAVDLTDRRPATPRPAPPRTRVRPDGVRVVAAPLAMLPGVDHGPALRMDLHPVPGGIVYVARDLVLRELGDDVRGHVHAGMVGTAQLHAFWSTVTVDLPPDRPVIVRLRSDRDAELLSLLEVLAPVEMRVVSYRLHESPVGTQRSSYLLPDVDPEIVARTESPRIPLEAIEATQEEEDALRRSSGVFLSRRRTDRFLRRTLPAVTHSLSFSDEADVADVYVDGSVLRGSRIGGAAAVGGPSMWAVQAVNGATTPLEVELEALVLGHVVSAWAGVPGERVTIHSDSRAALALLNAARRDRLTLGGARGERIRRTLRRLLAAVDLAQAADVRVETTWVKGHVGVQGNELADDLARAAARHAGVGTSEEDLRRRLDRLIDLHEETEAEAGQTPARAEAAEGHRPMPRGR</sequence>
<evidence type="ECO:0000313" key="4">
    <source>
        <dbReference type="Proteomes" id="UP000567246"/>
    </source>
</evidence>
<dbReference type="InterPro" id="IPR036397">
    <property type="entry name" value="RNaseH_sf"/>
</dbReference>
<dbReference type="Pfam" id="PF00075">
    <property type="entry name" value="RNase_H"/>
    <property type="match status" value="1"/>
</dbReference>
<dbReference type="InterPro" id="IPR002156">
    <property type="entry name" value="RNaseH_domain"/>
</dbReference>
<proteinExistence type="predicted"/>
<feature type="region of interest" description="Disordered" evidence="1">
    <location>
        <begin position="444"/>
        <end position="470"/>
    </location>
</feature>
<dbReference type="Gene3D" id="3.30.420.10">
    <property type="entry name" value="Ribonuclease H-like superfamily/Ribonuclease H"/>
    <property type="match status" value="1"/>
</dbReference>